<dbReference type="Proteomes" id="UP000023152">
    <property type="component" value="Unassembled WGS sequence"/>
</dbReference>
<protein>
    <submittedName>
        <fullName evidence="1">Uncharacterized protein</fullName>
    </submittedName>
</protein>
<gene>
    <name evidence="1" type="ORF">RFI_38930</name>
</gene>
<keyword evidence="2" id="KW-1185">Reference proteome</keyword>
<dbReference type="EMBL" id="ASPP01046407">
    <property type="protein sequence ID" value="ETN98562.1"/>
    <property type="molecule type" value="Genomic_DNA"/>
</dbReference>
<proteinExistence type="predicted"/>
<comment type="caution">
    <text evidence="1">The sequence shown here is derived from an EMBL/GenBank/DDBJ whole genome shotgun (WGS) entry which is preliminary data.</text>
</comment>
<evidence type="ECO:0000313" key="2">
    <source>
        <dbReference type="Proteomes" id="UP000023152"/>
    </source>
</evidence>
<organism evidence="1 2">
    <name type="scientific">Reticulomyxa filosa</name>
    <dbReference type="NCBI Taxonomy" id="46433"/>
    <lineage>
        <taxon>Eukaryota</taxon>
        <taxon>Sar</taxon>
        <taxon>Rhizaria</taxon>
        <taxon>Retaria</taxon>
        <taxon>Foraminifera</taxon>
        <taxon>Monothalamids</taxon>
        <taxon>Reticulomyxidae</taxon>
        <taxon>Reticulomyxa</taxon>
    </lineage>
</organism>
<sequence>MYEALASVLQSGYTTIFGAEDVPLQKTKKSVESAKKEICTLMGEWLQIQQSLKGCKMLETMFVLHKDVDILSNVVKECKTICETLDKTELNSLKTCFIQALCYELIFHLKCAEKVANQVIQRHQNFPSKFDQRTYGF</sequence>
<evidence type="ECO:0000313" key="1">
    <source>
        <dbReference type="EMBL" id="ETN98562.1"/>
    </source>
</evidence>
<name>X6L944_RETFI</name>
<dbReference type="AlphaFoldDB" id="X6L944"/>
<accession>X6L944</accession>
<reference evidence="1 2" key="1">
    <citation type="journal article" date="2013" name="Curr. Biol.">
        <title>The Genome of the Foraminiferan Reticulomyxa filosa.</title>
        <authorList>
            <person name="Glockner G."/>
            <person name="Hulsmann N."/>
            <person name="Schleicher M."/>
            <person name="Noegel A.A."/>
            <person name="Eichinger L."/>
            <person name="Gallinger C."/>
            <person name="Pawlowski J."/>
            <person name="Sierra R."/>
            <person name="Euteneuer U."/>
            <person name="Pillet L."/>
            <person name="Moustafa A."/>
            <person name="Platzer M."/>
            <person name="Groth M."/>
            <person name="Szafranski K."/>
            <person name="Schliwa M."/>
        </authorList>
    </citation>
    <scope>NUCLEOTIDE SEQUENCE [LARGE SCALE GENOMIC DNA]</scope>
</reference>